<protein>
    <recommendedName>
        <fullName evidence="3">FAD-binding domain-containing protein</fullName>
    </recommendedName>
</protein>
<gene>
    <name evidence="1" type="ORF">GCM10023116_30100</name>
</gene>
<evidence type="ECO:0000313" key="1">
    <source>
        <dbReference type="EMBL" id="GAA4650727.1"/>
    </source>
</evidence>
<comment type="caution">
    <text evidence="1">The sequence shown here is derived from an EMBL/GenBank/DDBJ whole genome shotgun (WGS) entry which is preliminary data.</text>
</comment>
<dbReference type="Gene3D" id="3.50.50.60">
    <property type="entry name" value="FAD/NAD(P)-binding domain"/>
    <property type="match status" value="1"/>
</dbReference>
<evidence type="ECO:0008006" key="3">
    <source>
        <dbReference type="Google" id="ProtNLM"/>
    </source>
</evidence>
<dbReference type="SUPFAM" id="SSF51905">
    <property type="entry name" value="FAD/NAD(P)-binding domain"/>
    <property type="match status" value="1"/>
</dbReference>
<keyword evidence="2" id="KW-1185">Reference proteome</keyword>
<dbReference type="EMBL" id="BAABFL010000416">
    <property type="protein sequence ID" value="GAA4650727.1"/>
    <property type="molecule type" value="Genomic_DNA"/>
</dbReference>
<sequence length="446" mass="49895">MTAIQLKQKNPELDVLMLEKYKAYARNHVLQINPHCFNACQLDGDDTATQLLRQLQSKLQDQHYRIPCNELEEELRAIATAASITIRKGDGEMVMGIAPDHVLIKADSNTTHTCQHVPYDILIGADGAHSKTRKAIIEMKRREANESDNLGNTVMFSDLSQVDEDTEFDGGQHIINHRVRVKYRIQQDTGRMDSSFGNYVRLVYPTTKWLGSIVHEHISQDEDGNHWVTADFFIDQDEYDSLKQGGHDLKNPASLNNQELPATLRRKIETWQAVKHGYCGEVKIPDSEKISPYFIGSFHAEQPCHITTAGKLVFLSGDALTSLAFMRAFNNCLHNSAYAGDQIACLDTCSLEEIVDRIALHARLRYKKELFTAGLKKAAVDFLLWFLNISNKVPWQTNRFTAAEIDQLIDSMNRAIASQGAPDNLAGAAGFSTDDVGLPTAPLIAV</sequence>
<accession>A0ABP8V4B0</accession>
<proteinExistence type="predicted"/>
<dbReference type="Proteomes" id="UP001500604">
    <property type="component" value="Unassembled WGS sequence"/>
</dbReference>
<dbReference type="InterPro" id="IPR036188">
    <property type="entry name" value="FAD/NAD-bd_sf"/>
</dbReference>
<evidence type="ECO:0000313" key="2">
    <source>
        <dbReference type="Proteomes" id="UP001500604"/>
    </source>
</evidence>
<organism evidence="1 2">
    <name type="scientific">Kistimonas scapharcae</name>
    <dbReference type="NCBI Taxonomy" id="1036133"/>
    <lineage>
        <taxon>Bacteria</taxon>
        <taxon>Pseudomonadati</taxon>
        <taxon>Pseudomonadota</taxon>
        <taxon>Gammaproteobacteria</taxon>
        <taxon>Oceanospirillales</taxon>
        <taxon>Endozoicomonadaceae</taxon>
        <taxon>Kistimonas</taxon>
    </lineage>
</organism>
<reference evidence="2" key="1">
    <citation type="journal article" date="2019" name="Int. J. Syst. Evol. Microbiol.">
        <title>The Global Catalogue of Microorganisms (GCM) 10K type strain sequencing project: providing services to taxonomists for standard genome sequencing and annotation.</title>
        <authorList>
            <consortium name="The Broad Institute Genomics Platform"/>
            <consortium name="The Broad Institute Genome Sequencing Center for Infectious Disease"/>
            <person name="Wu L."/>
            <person name="Ma J."/>
        </authorList>
    </citation>
    <scope>NUCLEOTIDE SEQUENCE [LARGE SCALE GENOMIC DNA]</scope>
    <source>
        <strain evidence="2">JCM 17805</strain>
    </source>
</reference>
<name>A0ABP8V4B0_9GAMM</name>